<dbReference type="AlphaFoldDB" id="A0A6H0SI86"/>
<protein>
    <submittedName>
        <fullName evidence="1">DNA alkylation repair protein</fullName>
    </submittedName>
</protein>
<evidence type="ECO:0000313" key="1">
    <source>
        <dbReference type="EMBL" id="QIV86055.1"/>
    </source>
</evidence>
<name>A0A6H0SI86_9MICC</name>
<dbReference type="Gene3D" id="1.25.40.290">
    <property type="entry name" value="ARM repeat domains"/>
    <property type="match status" value="1"/>
</dbReference>
<dbReference type="RefSeq" id="WP_172511185.1">
    <property type="nucleotide sequence ID" value="NZ_CP032549.1"/>
</dbReference>
<dbReference type="EMBL" id="CP032549">
    <property type="protein sequence ID" value="QIV86055.1"/>
    <property type="molecule type" value="Genomic_DNA"/>
</dbReference>
<organism evidence="1 2">
    <name type="scientific">Glutamicibacter mishrai</name>
    <dbReference type="NCBI Taxonomy" id="1775880"/>
    <lineage>
        <taxon>Bacteria</taxon>
        <taxon>Bacillati</taxon>
        <taxon>Actinomycetota</taxon>
        <taxon>Actinomycetes</taxon>
        <taxon>Micrococcales</taxon>
        <taxon>Micrococcaceae</taxon>
        <taxon>Glutamicibacter</taxon>
    </lineage>
</organism>
<evidence type="ECO:0000313" key="2">
    <source>
        <dbReference type="Proteomes" id="UP000502331"/>
    </source>
</evidence>
<dbReference type="SUPFAM" id="SSF48371">
    <property type="entry name" value="ARM repeat"/>
    <property type="match status" value="1"/>
</dbReference>
<gene>
    <name evidence="1" type="ORF">D3791_02310</name>
</gene>
<dbReference type="Proteomes" id="UP000502331">
    <property type="component" value="Chromosome"/>
</dbReference>
<dbReference type="InterPro" id="IPR016024">
    <property type="entry name" value="ARM-type_fold"/>
</dbReference>
<sequence>MPFADQLIGVDVAERLVHELQAVDPQRSLANLSSATQALQPLSLRERSDALRDGLLADYPQSYAELADAVKKAAEYSQSFTGWMIWPVTSALATRAADENTGSAFEDAMGMMALLTPRLSSEFAIRVLLKHDLEKALAFAQEWTGAPNEHVRRLASEGTRPYLPWAIRVPQILEDPACTIPILDALYRDPSDYVRRSVANHLNDLSRNEPELVVETAQRWLKTPEPTTMAVVKHGLRTLIKRGNPEALALLGFGTPTVKIDGPHIEQRHVVWGDSVNFTASVLNTGSEPMPLAIDYVLHHRKANGLTKAKVFKLSTRTLAPGETLKIDRSHSFRAITTRRYYPGTHSVALQVNGKPTDSVDFELLADAVEDPQ</sequence>
<keyword evidence="2" id="KW-1185">Reference proteome</keyword>
<accession>A0A6H0SI86</accession>
<reference evidence="1 2" key="1">
    <citation type="submission" date="2018-09" db="EMBL/GenBank/DDBJ databases">
        <title>Glutamicibacter mishrai S5-52T (LMG 29155T = KCTC 39846T).</title>
        <authorList>
            <person name="Das S.K."/>
        </authorList>
    </citation>
    <scope>NUCLEOTIDE SEQUENCE [LARGE SCALE GENOMIC DNA]</scope>
    <source>
        <strain evidence="1 2">S5-52</strain>
    </source>
</reference>
<proteinExistence type="predicted"/>